<keyword evidence="6" id="KW-1185">Reference proteome</keyword>
<dbReference type="Pfam" id="PF01361">
    <property type="entry name" value="Tautomerase"/>
    <property type="match status" value="1"/>
</dbReference>
<evidence type="ECO:0000313" key="6">
    <source>
        <dbReference type="Proteomes" id="UP000070188"/>
    </source>
</evidence>
<dbReference type="EMBL" id="LAXD01000001">
    <property type="protein sequence ID" value="KWW98975.1"/>
    <property type="molecule type" value="Genomic_DNA"/>
</dbReference>
<dbReference type="RefSeq" id="WP_066883960.1">
    <property type="nucleotide sequence ID" value="NZ_JYIJ01000019.1"/>
</dbReference>
<dbReference type="InterPro" id="IPR004370">
    <property type="entry name" value="4-OT-like_dom"/>
</dbReference>
<feature type="domain" description="4-oxalocrotonate tautomerase-like" evidence="3">
    <location>
        <begin position="2"/>
        <end position="60"/>
    </location>
</feature>
<evidence type="ECO:0000313" key="4">
    <source>
        <dbReference type="EMBL" id="KWW97611.1"/>
    </source>
</evidence>
<dbReference type="GO" id="GO:0016853">
    <property type="term" value="F:isomerase activity"/>
    <property type="evidence" value="ECO:0007669"/>
    <property type="project" value="UniProtKB-KW"/>
</dbReference>
<organism evidence="4 7">
    <name type="scientific">Carbonactinospora thermoautotrophica</name>
    <dbReference type="NCBI Taxonomy" id="1469144"/>
    <lineage>
        <taxon>Bacteria</taxon>
        <taxon>Bacillati</taxon>
        <taxon>Actinomycetota</taxon>
        <taxon>Actinomycetes</taxon>
        <taxon>Kitasatosporales</taxon>
        <taxon>Carbonactinosporaceae</taxon>
        <taxon>Carbonactinospora</taxon>
    </lineage>
</organism>
<dbReference type="Proteomes" id="UP000070188">
    <property type="component" value="Unassembled WGS sequence"/>
</dbReference>
<dbReference type="OrthoDB" id="4965437at2"/>
<evidence type="ECO:0000313" key="5">
    <source>
        <dbReference type="EMBL" id="KWW98975.1"/>
    </source>
</evidence>
<sequence length="69" mass="7474">MPLVEVTLVEGRAPETIRALIHALHAAVRDTVGAPDASIRVVVREVPATHWAAGDVTIAERRANEIVER</sequence>
<gene>
    <name evidence="5" type="ORF">LI90_605</name>
    <name evidence="4" type="ORF">TH66_18770</name>
</gene>
<accession>A0A132MJN3</accession>
<reference evidence="5" key="2">
    <citation type="submission" date="2015-04" db="EMBL/GenBank/DDBJ databases">
        <title>Physiological reanalysis, assessment of diazotrophy, and genome sequences of multiple isolates of Streptomyces thermoautotrophicus.</title>
        <authorList>
            <person name="MacKellar D.C."/>
            <person name="Lieber L."/>
            <person name="Norman J."/>
            <person name="Bolger A."/>
            <person name="Tobin C."/>
            <person name="Murray J.W."/>
            <person name="Woodward J."/>
            <person name="Friesen M."/>
            <person name="Prell J."/>
        </authorList>
    </citation>
    <scope>NUCLEOTIDE SEQUENCE [LARGE SCALE GENOMIC DNA]</scope>
    <source>
        <strain evidence="5">H1</strain>
    </source>
</reference>
<comment type="similarity">
    <text evidence="1">Belongs to the 4-oxalocrotonate tautomerase family.</text>
</comment>
<comment type="caution">
    <text evidence="4">The sequence shown here is derived from an EMBL/GenBank/DDBJ whole genome shotgun (WGS) entry which is preliminary data.</text>
</comment>
<protein>
    <submittedName>
        <fullName evidence="4 5">4-oxalocrotonate tautomerase</fullName>
    </submittedName>
</protein>
<evidence type="ECO:0000256" key="2">
    <source>
        <dbReference type="ARBA" id="ARBA00023235"/>
    </source>
</evidence>
<dbReference type="PANTHER" id="PTHR35530:SF1">
    <property type="entry name" value="2-HYDROXYMUCONATE TAUTOMERASE"/>
    <property type="match status" value="1"/>
</dbReference>
<dbReference type="STRING" id="1469144.LI90_605"/>
<evidence type="ECO:0000313" key="7">
    <source>
        <dbReference type="Proteomes" id="UP000070659"/>
    </source>
</evidence>
<dbReference type="InterPro" id="IPR014347">
    <property type="entry name" value="Tautomerase/MIF_sf"/>
</dbReference>
<dbReference type="PATRIC" id="fig|1469144.10.peg.702"/>
<reference evidence="6" key="3">
    <citation type="submission" date="2015-04" db="EMBL/GenBank/DDBJ databases">
        <title>Physiological reanalysis, assessment of diazotrophy, and genome sequences of multiple isolates of Streptomyces thermoautotrophicus.</title>
        <authorList>
            <person name="MacKellar D.C."/>
            <person name="Lieber L."/>
            <person name="Norman J."/>
            <person name="Bolger A."/>
            <person name="Tobin C."/>
            <person name="Murray J.W."/>
            <person name="Chang R."/>
            <person name="Ford T."/>
            <person name="Nguyen P.Q."/>
            <person name="Woodward J."/>
            <person name="Permingeat H."/>
            <person name="Joshi N.S."/>
            <person name="Silver P.A."/>
            <person name="Usadel B."/>
            <person name="Rutherford A.W."/>
            <person name="Friesen M."/>
            <person name="Prell J."/>
        </authorList>
    </citation>
    <scope>NUCLEOTIDE SEQUENCE [LARGE SCALE GENOMIC DNA]</scope>
    <source>
        <strain evidence="6">H1</strain>
    </source>
</reference>
<evidence type="ECO:0000259" key="3">
    <source>
        <dbReference type="Pfam" id="PF01361"/>
    </source>
</evidence>
<dbReference type="SUPFAM" id="SSF55331">
    <property type="entry name" value="Tautomerase/MIF"/>
    <property type="match status" value="1"/>
</dbReference>
<name>A0A132MJN3_9ACTN</name>
<dbReference type="AlphaFoldDB" id="A0A132MJN3"/>
<proteinExistence type="inferred from homology"/>
<reference evidence="4 7" key="1">
    <citation type="submission" date="2015-02" db="EMBL/GenBank/DDBJ databases">
        <title>Physiological reanalysis, assessment of diazotrophy, and genome sequences of multiple isolates of Streptomyces thermoautotrophicus.</title>
        <authorList>
            <person name="MacKellar D.C."/>
            <person name="Lieber L."/>
            <person name="Norman J."/>
            <person name="Bolger A."/>
            <person name="Tobin C."/>
            <person name="Murray J.W."/>
            <person name="Prell J."/>
        </authorList>
    </citation>
    <scope>NUCLEOTIDE SEQUENCE [LARGE SCALE GENOMIC DNA]</scope>
    <source>
        <strain evidence="4 7">UBT1</strain>
    </source>
</reference>
<dbReference type="Proteomes" id="UP000070659">
    <property type="component" value="Unassembled WGS sequence"/>
</dbReference>
<dbReference type="PANTHER" id="PTHR35530">
    <property type="entry name" value="TAUTOMERASE-RELATED"/>
    <property type="match status" value="1"/>
</dbReference>
<evidence type="ECO:0000256" key="1">
    <source>
        <dbReference type="ARBA" id="ARBA00006723"/>
    </source>
</evidence>
<dbReference type="Gene3D" id="3.30.429.10">
    <property type="entry name" value="Macrophage Migration Inhibitory Factor"/>
    <property type="match status" value="1"/>
</dbReference>
<dbReference type="EMBL" id="JYIJ01000019">
    <property type="protein sequence ID" value="KWW97611.1"/>
    <property type="molecule type" value="Genomic_DNA"/>
</dbReference>
<keyword evidence="2" id="KW-0413">Isomerase</keyword>